<dbReference type="PANTHER" id="PTHR11802:SF472">
    <property type="entry name" value="SERINE CARBOXYPEPTIDASE CPVL-RELATED"/>
    <property type="match status" value="1"/>
</dbReference>
<dbReference type="Gene3D" id="3.40.50.1820">
    <property type="entry name" value="alpha/beta hydrolase"/>
    <property type="match status" value="1"/>
</dbReference>
<dbReference type="PRINTS" id="PR00724">
    <property type="entry name" value="CRBOXYPTASEC"/>
</dbReference>
<dbReference type="Pfam" id="PF00450">
    <property type="entry name" value="Peptidase_S10"/>
    <property type="match status" value="1"/>
</dbReference>
<protein>
    <recommendedName>
        <fullName evidence="9">Serine carboxypeptidase</fullName>
    </recommendedName>
</protein>
<evidence type="ECO:0000256" key="6">
    <source>
        <dbReference type="ARBA" id="ARBA00023180"/>
    </source>
</evidence>
<dbReference type="AlphaFoldDB" id="A0A8K0D9F2"/>
<dbReference type="EMBL" id="VTPC01002347">
    <property type="protein sequence ID" value="KAF2900184.1"/>
    <property type="molecule type" value="Genomic_DNA"/>
</dbReference>
<comment type="caution">
    <text evidence="7">The sequence shown here is derived from an EMBL/GenBank/DDBJ whole genome shotgun (WGS) entry which is preliminary data.</text>
</comment>
<dbReference type="SUPFAM" id="SSF53474">
    <property type="entry name" value="alpha/beta-Hydrolases"/>
    <property type="match status" value="1"/>
</dbReference>
<dbReference type="InterPro" id="IPR029058">
    <property type="entry name" value="AB_hydrolase_fold"/>
</dbReference>
<dbReference type="GO" id="GO:0006508">
    <property type="term" value="P:proteolysis"/>
    <property type="evidence" value="ECO:0007669"/>
    <property type="project" value="UniProtKB-KW"/>
</dbReference>
<dbReference type="InterPro" id="IPR001563">
    <property type="entry name" value="Peptidase_S10"/>
</dbReference>
<name>A0A8K0D9F2_IGNLU</name>
<keyword evidence="8" id="KW-1185">Reference proteome</keyword>
<sequence length="464" mass="53195">MLLTTNMFVKHVTLPFYILFAVSYEMNHTFCVLAATDEKPLILTPYIKNGKIAEARNLSKVDPEQFDGTQSYSGFFAVNQQHNSNLFFWFFPSQTDYPNAPLILWLDGGPGESNMMSIFGGIGPLHLTGDGYPKRGEYSFTKHHSVLYIDNPVGTGYSFTDKDGYVKNETIIGTELYEALQQFFQLFHETQNNDFYVYGISYGGKYAPSLSHTIHHKNKSAKEKINLKGMILANSWSDPLHQAMHSEYLYQIGLIDGNTKIKFREREYVLRNHINGKQWKAATEEYNKIILSYNDSLYKSVTGFVGFHNFLQQVLDLKEYNAIENYVNKSVREALHIGNTLPYCAFCENVFYALEDDMMQSVSFKVSELLDHYRVLIYTGQLDILVAYPMTVNFLRHLQFKGADEYASAIRRKWYVDNELAGYTKQVGTLTEVLVRNAGHSAAFDKPQWALDVITRFISNQTLS</sequence>
<evidence type="ECO:0000256" key="3">
    <source>
        <dbReference type="ARBA" id="ARBA00022670"/>
    </source>
</evidence>
<accession>A0A8K0D9F2</accession>
<keyword evidence="6" id="KW-0325">Glycoprotein</keyword>
<dbReference type="OrthoDB" id="443318at2759"/>
<keyword evidence="3" id="KW-0645">Protease</keyword>
<evidence type="ECO:0008006" key="9">
    <source>
        <dbReference type="Google" id="ProtNLM"/>
    </source>
</evidence>
<evidence type="ECO:0000313" key="8">
    <source>
        <dbReference type="Proteomes" id="UP000801492"/>
    </source>
</evidence>
<dbReference type="PANTHER" id="PTHR11802">
    <property type="entry name" value="SERINE PROTEASE FAMILY S10 SERINE CARBOXYPEPTIDASE"/>
    <property type="match status" value="1"/>
</dbReference>
<evidence type="ECO:0000256" key="1">
    <source>
        <dbReference type="ARBA" id="ARBA00009431"/>
    </source>
</evidence>
<evidence type="ECO:0000256" key="5">
    <source>
        <dbReference type="ARBA" id="ARBA00022801"/>
    </source>
</evidence>
<comment type="similarity">
    <text evidence="1">Belongs to the peptidase S10 family.</text>
</comment>
<gene>
    <name evidence="7" type="ORF">ILUMI_06002</name>
</gene>
<reference evidence="7" key="1">
    <citation type="submission" date="2019-08" db="EMBL/GenBank/DDBJ databases">
        <title>The genome of the North American firefly Photinus pyralis.</title>
        <authorList>
            <consortium name="Photinus pyralis genome working group"/>
            <person name="Fallon T.R."/>
            <person name="Sander Lower S.E."/>
            <person name="Weng J.-K."/>
        </authorList>
    </citation>
    <scope>NUCLEOTIDE SEQUENCE</scope>
    <source>
        <strain evidence="7">TRF0915ILg1</strain>
        <tissue evidence="7">Whole body</tissue>
    </source>
</reference>
<evidence type="ECO:0000313" key="7">
    <source>
        <dbReference type="EMBL" id="KAF2900184.1"/>
    </source>
</evidence>
<keyword evidence="4" id="KW-0732">Signal</keyword>
<dbReference type="Proteomes" id="UP000801492">
    <property type="component" value="Unassembled WGS sequence"/>
</dbReference>
<organism evidence="7 8">
    <name type="scientific">Ignelater luminosus</name>
    <name type="common">Cucubano</name>
    <name type="synonym">Pyrophorus luminosus</name>
    <dbReference type="NCBI Taxonomy" id="2038154"/>
    <lineage>
        <taxon>Eukaryota</taxon>
        <taxon>Metazoa</taxon>
        <taxon>Ecdysozoa</taxon>
        <taxon>Arthropoda</taxon>
        <taxon>Hexapoda</taxon>
        <taxon>Insecta</taxon>
        <taxon>Pterygota</taxon>
        <taxon>Neoptera</taxon>
        <taxon>Endopterygota</taxon>
        <taxon>Coleoptera</taxon>
        <taxon>Polyphaga</taxon>
        <taxon>Elateriformia</taxon>
        <taxon>Elateroidea</taxon>
        <taxon>Elateridae</taxon>
        <taxon>Agrypninae</taxon>
        <taxon>Pyrophorini</taxon>
        <taxon>Ignelater</taxon>
    </lineage>
</organism>
<dbReference type="GO" id="GO:0004185">
    <property type="term" value="F:serine-type carboxypeptidase activity"/>
    <property type="evidence" value="ECO:0007669"/>
    <property type="project" value="InterPro"/>
</dbReference>
<evidence type="ECO:0000256" key="4">
    <source>
        <dbReference type="ARBA" id="ARBA00022729"/>
    </source>
</evidence>
<keyword evidence="5" id="KW-0378">Hydrolase</keyword>
<keyword evidence="2" id="KW-0121">Carboxypeptidase</keyword>
<evidence type="ECO:0000256" key="2">
    <source>
        <dbReference type="ARBA" id="ARBA00022645"/>
    </source>
</evidence>
<proteinExistence type="inferred from homology"/>